<gene>
    <name evidence="2" type="ORF">CIL05_01295</name>
</gene>
<dbReference type="AlphaFoldDB" id="A0A2A2IJ12"/>
<dbReference type="InterPro" id="IPR009057">
    <property type="entry name" value="Homeodomain-like_sf"/>
</dbReference>
<dbReference type="OrthoDB" id="4379323at2"/>
<proteinExistence type="predicted"/>
<organism evidence="2 3">
    <name type="scientific">Virgibacillus profundi</name>
    <dbReference type="NCBI Taxonomy" id="2024555"/>
    <lineage>
        <taxon>Bacteria</taxon>
        <taxon>Bacillati</taxon>
        <taxon>Bacillota</taxon>
        <taxon>Bacilli</taxon>
        <taxon>Bacillales</taxon>
        <taxon>Bacillaceae</taxon>
        <taxon>Virgibacillus</taxon>
    </lineage>
</organism>
<accession>A0A2A2IJ12</accession>
<reference evidence="2 3" key="1">
    <citation type="submission" date="2017-08" db="EMBL/GenBank/DDBJ databases">
        <title>Virgibacillus indicus sp. nov. and Virgibacillus profoundi sp. nov, two moderately halophilic bacteria isolated from marine sediment by using the Microfluidic Streak Plate.</title>
        <authorList>
            <person name="Xu B."/>
            <person name="Hu B."/>
            <person name="Wang J."/>
            <person name="Zhu Y."/>
            <person name="Huang L."/>
            <person name="Du W."/>
            <person name="Huang Y."/>
        </authorList>
    </citation>
    <scope>NUCLEOTIDE SEQUENCE [LARGE SCALE GENOMIC DNA]</scope>
    <source>
        <strain evidence="2 3">IO3-P3-H5</strain>
    </source>
</reference>
<dbReference type="Pfam" id="PF01527">
    <property type="entry name" value="HTH_Tnp_1"/>
    <property type="match status" value="1"/>
</dbReference>
<feature type="coiled-coil region" evidence="1">
    <location>
        <begin position="62"/>
        <end position="96"/>
    </location>
</feature>
<dbReference type="GO" id="GO:0006313">
    <property type="term" value="P:DNA transposition"/>
    <property type="evidence" value="ECO:0007669"/>
    <property type="project" value="InterPro"/>
</dbReference>
<evidence type="ECO:0000313" key="3">
    <source>
        <dbReference type="Proteomes" id="UP000218887"/>
    </source>
</evidence>
<evidence type="ECO:0000256" key="1">
    <source>
        <dbReference type="SAM" id="Coils"/>
    </source>
</evidence>
<dbReference type="InterPro" id="IPR002514">
    <property type="entry name" value="Transposase_8"/>
</dbReference>
<dbReference type="EMBL" id="NPOA01000001">
    <property type="protein sequence ID" value="PAV31316.1"/>
    <property type="molecule type" value="Genomic_DNA"/>
</dbReference>
<evidence type="ECO:0000313" key="2">
    <source>
        <dbReference type="EMBL" id="PAV31316.1"/>
    </source>
</evidence>
<protein>
    <submittedName>
        <fullName evidence="2">Transposase</fullName>
    </submittedName>
</protein>
<dbReference type="RefSeq" id="WP_095653687.1">
    <property type="nucleotide sequence ID" value="NZ_NPOA01000001.1"/>
</dbReference>
<keyword evidence="3" id="KW-1185">Reference proteome</keyword>
<name>A0A2A2IJ12_9BACI</name>
<dbReference type="Proteomes" id="UP000218887">
    <property type="component" value="Unassembled WGS sequence"/>
</dbReference>
<sequence>MMGKHYDQEYKDYVSKLIVEENRVMREVAYELDIPYGTLRRWVKDYRNRLGEGDSKEKYITPSEHEKTLKQKEKEIAKLKEENEILKKAMHIFTQDPK</sequence>
<dbReference type="SUPFAM" id="SSF46689">
    <property type="entry name" value="Homeodomain-like"/>
    <property type="match status" value="1"/>
</dbReference>
<keyword evidence="1" id="KW-0175">Coiled coil</keyword>
<dbReference type="GO" id="GO:0003677">
    <property type="term" value="F:DNA binding"/>
    <property type="evidence" value="ECO:0007669"/>
    <property type="project" value="InterPro"/>
</dbReference>
<dbReference type="GO" id="GO:0004803">
    <property type="term" value="F:transposase activity"/>
    <property type="evidence" value="ECO:0007669"/>
    <property type="project" value="InterPro"/>
</dbReference>
<comment type="caution">
    <text evidence="2">The sequence shown here is derived from an EMBL/GenBank/DDBJ whole genome shotgun (WGS) entry which is preliminary data.</text>
</comment>
<dbReference type="Gene3D" id="1.10.10.60">
    <property type="entry name" value="Homeodomain-like"/>
    <property type="match status" value="1"/>
</dbReference>